<feature type="region of interest" description="Disordered" evidence="1">
    <location>
        <begin position="224"/>
        <end position="478"/>
    </location>
</feature>
<evidence type="ECO:0000313" key="3">
    <source>
        <dbReference type="Proteomes" id="UP000305948"/>
    </source>
</evidence>
<protein>
    <submittedName>
        <fullName evidence="2">Uncharacterized protein</fullName>
    </submittedName>
</protein>
<accession>A0A5C3MMG4</accession>
<dbReference type="Proteomes" id="UP000305948">
    <property type="component" value="Unassembled WGS sequence"/>
</dbReference>
<organism evidence="2 3">
    <name type="scientific">Heliocybe sulcata</name>
    <dbReference type="NCBI Taxonomy" id="5364"/>
    <lineage>
        <taxon>Eukaryota</taxon>
        <taxon>Fungi</taxon>
        <taxon>Dikarya</taxon>
        <taxon>Basidiomycota</taxon>
        <taxon>Agaricomycotina</taxon>
        <taxon>Agaricomycetes</taxon>
        <taxon>Gloeophyllales</taxon>
        <taxon>Gloeophyllaceae</taxon>
        <taxon>Heliocybe</taxon>
    </lineage>
</organism>
<feature type="compositionally biased region" description="Basic and acidic residues" evidence="1">
    <location>
        <begin position="246"/>
        <end position="255"/>
    </location>
</feature>
<feature type="compositionally biased region" description="Polar residues" evidence="1">
    <location>
        <begin position="122"/>
        <end position="137"/>
    </location>
</feature>
<feature type="compositionally biased region" description="Polar residues" evidence="1">
    <location>
        <begin position="165"/>
        <end position="181"/>
    </location>
</feature>
<sequence>MDMDVSGSDTHPATRPGQDSLQFSSHFYGAITGHDISPYYYPSTSLDLSGFRGEFDNIHTSRDFIDRRQSPVLSPTQNGFCTNPSCILPSPPPTTSDLKRTVPLPHIHSAPTPHHHIPPSHGTCSSMMQPGASSYHTPPSPPLTVSLGSQSLPDMADSLPPFGQPSRSRSSSILERQSTLDSPELRTPISPAWHFAPPSKSELSCIAQDPMEFESEPGYIYDLRSPPRQPVSLPQFEEFPEQEGPWEARRLRQPDFDSYPRWSPDGDSFEGDSEMEEDLLQPPESPRPGSMSMDLPEDDLLYAPHHATASHSGYGYGTGSSGHSDMETEPFPSSMQDSYSCHDYERAPRSPRNPLLNLRTCMESDESFSSLESTMPVEENEFSVPLTRSPMPPPLCIPPSDHETPSSSPLEQPLSSPSDSNVDMNDPYCPTPLAPFDSPSRRSFTELPDMDGGDGLGTSPSSPGSQENQQPQSASPRQTLLSLPGVETDEELLPPSQLFPPAEPEPDPEGGLLLLHPPCDELTAYRNDQADMMALIPLALREDYEVEDVVALRAALMALERRARAKELAAAAVVAQANKDLLAFPHDIRKTTNDTWVIATMSELRYDLKKEKEKQAVAKRVRKKEKERGREIGALIRLKVAERAGEAGMEVDELFVGAAGGHKGKHRDCCGHGGVFPSVPHLVAKMVFKRRESCRPLTNRRTHPFRSRRSTLSQCIAVADSDGGFGDR</sequence>
<gene>
    <name evidence="2" type="ORF">OE88DRAFT_1072302</name>
</gene>
<feature type="compositionally biased region" description="Polar residues" evidence="1">
    <location>
        <begin position="7"/>
        <end position="21"/>
    </location>
</feature>
<proteinExistence type="predicted"/>
<name>A0A5C3MMG4_9AGAM</name>
<evidence type="ECO:0000256" key="1">
    <source>
        <dbReference type="SAM" id="MobiDB-lite"/>
    </source>
</evidence>
<dbReference type="EMBL" id="ML213535">
    <property type="protein sequence ID" value="TFK45913.1"/>
    <property type="molecule type" value="Genomic_DNA"/>
</dbReference>
<dbReference type="AlphaFoldDB" id="A0A5C3MMG4"/>
<feature type="compositionally biased region" description="Low complexity" evidence="1">
    <location>
        <begin position="405"/>
        <end position="420"/>
    </location>
</feature>
<feature type="region of interest" description="Disordered" evidence="1">
    <location>
        <begin position="113"/>
        <end position="193"/>
    </location>
</feature>
<feature type="region of interest" description="Disordered" evidence="1">
    <location>
        <begin position="1"/>
        <end position="21"/>
    </location>
</feature>
<dbReference type="STRING" id="5364.A0A5C3MMG4"/>
<dbReference type="OrthoDB" id="3256408at2759"/>
<feature type="region of interest" description="Disordered" evidence="1">
    <location>
        <begin position="491"/>
        <end position="511"/>
    </location>
</feature>
<feature type="compositionally biased region" description="Polar residues" evidence="1">
    <location>
        <begin position="458"/>
        <end position="478"/>
    </location>
</feature>
<feature type="compositionally biased region" description="Acidic residues" evidence="1">
    <location>
        <begin position="267"/>
        <end position="279"/>
    </location>
</feature>
<evidence type="ECO:0000313" key="2">
    <source>
        <dbReference type="EMBL" id="TFK45913.1"/>
    </source>
</evidence>
<keyword evidence="3" id="KW-1185">Reference proteome</keyword>
<reference evidence="2 3" key="1">
    <citation type="journal article" date="2019" name="Nat. Ecol. Evol.">
        <title>Megaphylogeny resolves global patterns of mushroom evolution.</title>
        <authorList>
            <person name="Varga T."/>
            <person name="Krizsan K."/>
            <person name="Foldi C."/>
            <person name="Dima B."/>
            <person name="Sanchez-Garcia M."/>
            <person name="Sanchez-Ramirez S."/>
            <person name="Szollosi G.J."/>
            <person name="Szarkandi J.G."/>
            <person name="Papp V."/>
            <person name="Albert L."/>
            <person name="Andreopoulos W."/>
            <person name="Angelini C."/>
            <person name="Antonin V."/>
            <person name="Barry K.W."/>
            <person name="Bougher N.L."/>
            <person name="Buchanan P."/>
            <person name="Buyck B."/>
            <person name="Bense V."/>
            <person name="Catcheside P."/>
            <person name="Chovatia M."/>
            <person name="Cooper J."/>
            <person name="Damon W."/>
            <person name="Desjardin D."/>
            <person name="Finy P."/>
            <person name="Geml J."/>
            <person name="Haridas S."/>
            <person name="Hughes K."/>
            <person name="Justo A."/>
            <person name="Karasinski D."/>
            <person name="Kautmanova I."/>
            <person name="Kiss B."/>
            <person name="Kocsube S."/>
            <person name="Kotiranta H."/>
            <person name="LaButti K.M."/>
            <person name="Lechner B.E."/>
            <person name="Liimatainen K."/>
            <person name="Lipzen A."/>
            <person name="Lukacs Z."/>
            <person name="Mihaltcheva S."/>
            <person name="Morgado L.N."/>
            <person name="Niskanen T."/>
            <person name="Noordeloos M.E."/>
            <person name="Ohm R.A."/>
            <person name="Ortiz-Santana B."/>
            <person name="Ovrebo C."/>
            <person name="Racz N."/>
            <person name="Riley R."/>
            <person name="Savchenko A."/>
            <person name="Shiryaev A."/>
            <person name="Soop K."/>
            <person name="Spirin V."/>
            <person name="Szebenyi C."/>
            <person name="Tomsovsky M."/>
            <person name="Tulloss R.E."/>
            <person name="Uehling J."/>
            <person name="Grigoriev I.V."/>
            <person name="Vagvolgyi C."/>
            <person name="Papp T."/>
            <person name="Martin F.M."/>
            <person name="Miettinen O."/>
            <person name="Hibbett D.S."/>
            <person name="Nagy L.G."/>
        </authorList>
    </citation>
    <scope>NUCLEOTIDE SEQUENCE [LARGE SCALE GENOMIC DNA]</scope>
    <source>
        <strain evidence="2 3">OMC1185</strain>
    </source>
</reference>